<dbReference type="Proteomes" id="UP000603545">
    <property type="component" value="Unassembled WGS sequence"/>
</dbReference>
<evidence type="ECO:0000313" key="1">
    <source>
        <dbReference type="EMBL" id="MBC8199029.1"/>
    </source>
</evidence>
<dbReference type="Pfam" id="PF05973">
    <property type="entry name" value="Gp49"/>
    <property type="match status" value="1"/>
</dbReference>
<protein>
    <submittedName>
        <fullName evidence="1">Type II toxin-antitoxin system RelE/ParE family toxin</fullName>
    </submittedName>
</protein>
<name>A0A8J6N2S0_9BACT</name>
<comment type="caution">
    <text evidence="1">The sequence shown here is derived from an EMBL/GenBank/DDBJ whole genome shotgun (WGS) entry which is preliminary data.</text>
</comment>
<gene>
    <name evidence="1" type="ORF">H8E80_03155</name>
</gene>
<dbReference type="InterPro" id="IPR009241">
    <property type="entry name" value="HigB-like"/>
</dbReference>
<evidence type="ECO:0000313" key="2">
    <source>
        <dbReference type="Proteomes" id="UP000603545"/>
    </source>
</evidence>
<proteinExistence type="predicted"/>
<sequence>MAGLTKLQSRHSHRLPLSKHIGDDLFELRHVGKLNSRILYFFVKGKRIIALHGIRSKAKKIPSKDRKVALDRKRDWLERNPV</sequence>
<reference evidence="1 2" key="1">
    <citation type="submission" date="2020-08" db="EMBL/GenBank/DDBJ databases">
        <title>Bridging the membrane lipid divide: bacteria of the FCB group superphylum have the potential to synthesize archaeal ether lipids.</title>
        <authorList>
            <person name="Villanueva L."/>
            <person name="Von Meijenfeldt F.A.B."/>
            <person name="Westbye A.B."/>
            <person name="Yadav S."/>
            <person name="Hopmans E.C."/>
            <person name="Dutilh B.E."/>
            <person name="Sinninghe Damste J.S."/>
        </authorList>
    </citation>
    <scope>NUCLEOTIDE SEQUENCE [LARGE SCALE GENOMIC DNA]</scope>
    <source>
        <strain evidence="1">NIOZ-UU82</strain>
    </source>
</reference>
<dbReference type="EMBL" id="JACNLL010000030">
    <property type="protein sequence ID" value="MBC8199029.1"/>
    <property type="molecule type" value="Genomic_DNA"/>
</dbReference>
<organism evidence="1 2">
    <name type="scientific">Candidatus Desulfaltia bathyphila</name>
    <dbReference type="NCBI Taxonomy" id="2841697"/>
    <lineage>
        <taxon>Bacteria</taxon>
        <taxon>Pseudomonadati</taxon>
        <taxon>Thermodesulfobacteriota</taxon>
        <taxon>Desulfobacteria</taxon>
        <taxon>Desulfobacterales</taxon>
        <taxon>Desulfobacterales incertae sedis</taxon>
        <taxon>Candidatus Desulfaltia</taxon>
    </lineage>
</organism>
<accession>A0A8J6N2S0</accession>
<dbReference type="AlphaFoldDB" id="A0A8J6N2S0"/>